<dbReference type="Pfam" id="PF13664">
    <property type="entry name" value="DUF4149"/>
    <property type="match status" value="1"/>
</dbReference>
<evidence type="ECO:0000256" key="2">
    <source>
        <dbReference type="ARBA" id="ARBA00022692"/>
    </source>
</evidence>
<organism evidence="7 8">
    <name type="scientific">Pseudazoarcus pumilus</name>
    <dbReference type="NCBI Taxonomy" id="2067960"/>
    <lineage>
        <taxon>Bacteria</taxon>
        <taxon>Pseudomonadati</taxon>
        <taxon>Pseudomonadota</taxon>
        <taxon>Betaproteobacteria</taxon>
        <taxon>Rhodocyclales</taxon>
        <taxon>Zoogloeaceae</taxon>
        <taxon>Pseudazoarcus</taxon>
    </lineage>
</organism>
<feature type="domain" description="TMEM205-like" evidence="6">
    <location>
        <begin position="27"/>
        <end position="121"/>
    </location>
</feature>
<dbReference type="InterPro" id="IPR025423">
    <property type="entry name" value="TMEM205-like"/>
</dbReference>
<accession>A0A2I6S676</accession>
<dbReference type="OrthoDB" id="5797290at2"/>
<feature type="transmembrane region" description="Helical" evidence="5">
    <location>
        <begin position="134"/>
        <end position="157"/>
    </location>
</feature>
<keyword evidence="3 5" id="KW-1133">Transmembrane helix</keyword>
<dbReference type="GO" id="GO:0016020">
    <property type="term" value="C:membrane"/>
    <property type="evidence" value="ECO:0007669"/>
    <property type="project" value="UniProtKB-SubCell"/>
</dbReference>
<sequence length="164" mass="17134">MSATSEGAGGTARGILARQAANLLLILVTLWAGALWTVGFVVAPALFELLPERSLAGAVAGHLFTGVHWIAVVAGGYALIFALARHGRAALRSSVVWLVIAMLAIVAIGALGIQPMIADMRSGIADDAALRERFALWHGVSSALYALTSVLAVVLVLRVRRLTD</sequence>
<dbReference type="EMBL" id="CP025682">
    <property type="protein sequence ID" value="AUN94763.1"/>
    <property type="molecule type" value="Genomic_DNA"/>
</dbReference>
<evidence type="ECO:0000259" key="6">
    <source>
        <dbReference type="Pfam" id="PF13664"/>
    </source>
</evidence>
<dbReference type="Proteomes" id="UP000242205">
    <property type="component" value="Chromosome"/>
</dbReference>
<evidence type="ECO:0000256" key="3">
    <source>
        <dbReference type="ARBA" id="ARBA00022989"/>
    </source>
</evidence>
<evidence type="ECO:0000313" key="8">
    <source>
        <dbReference type="Proteomes" id="UP000242205"/>
    </source>
</evidence>
<feature type="transmembrane region" description="Helical" evidence="5">
    <location>
        <begin position="59"/>
        <end position="83"/>
    </location>
</feature>
<keyword evidence="2 5" id="KW-0812">Transmembrane</keyword>
<comment type="subcellular location">
    <subcellularLocation>
        <location evidence="1">Membrane</location>
    </subcellularLocation>
</comment>
<keyword evidence="4 5" id="KW-0472">Membrane</keyword>
<evidence type="ECO:0000313" key="7">
    <source>
        <dbReference type="EMBL" id="AUN94763.1"/>
    </source>
</evidence>
<evidence type="ECO:0000256" key="1">
    <source>
        <dbReference type="ARBA" id="ARBA00004370"/>
    </source>
</evidence>
<reference evidence="7 8" key="1">
    <citation type="submission" date="2018-01" db="EMBL/GenBank/DDBJ databases">
        <authorList>
            <person name="Fu G.-Y."/>
        </authorList>
    </citation>
    <scope>NUCLEOTIDE SEQUENCE [LARGE SCALE GENOMIC DNA]</scope>
    <source>
        <strain evidence="7 8">SY39</strain>
    </source>
</reference>
<evidence type="ECO:0000256" key="4">
    <source>
        <dbReference type="ARBA" id="ARBA00023136"/>
    </source>
</evidence>
<dbReference type="AlphaFoldDB" id="A0A2I6S676"/>
<feature type="transmembrane region" description="Helical" evidence="5">
    <location>
        <begin position="23"/>
        <end position="47"/>
    </location>
</feature>
<feature type="transmembrane region" description="Helical" evidence="5">
    <location>
        <begin position="95"/>
        <end position="114"/>
    </location>
</feature>
<gene>
    <name evidence="7" type="ORF">C0099_07340</name>
</gene>
<dbReference type="KEGG" id="atw:C0099_07340"/>
<name>A0A2I6S676_9RHOO</name>
<dbReference type="RefSeq" id="WP_102246830.1">
    <property type="nucleotide sequence ID" value="NZ_CP025682.1"/>
</dbReference>
<evidence type="ECO:0000256" key="5">
    <source>
        <dbReference type="SAM" id="Phobius"/>
    </source>
</evidence>
<keyword evidence="8" id="KW-1185">Reference proteome</keyword>
<proteinExistence type="predicted"/>
<protein>
    <submittedName>
        <fullName evidence="7">DUF4149 domain-containing protein</fullName>
    </submittedName>
</protein>